<evidence type="ECO:0000313" key="3">
    <source>
        <dbReference type="Proteomes" id="UP000634011"/>
    </source>
</evidence>
<sequence length="265" mass="29910">MSETSNHWTREQLLVAFNLYCQMPFGRFHSRNPDIIRLAALIGRTPSALAMKLVNIASLDPLITDTGRVGLKGSSKLDRAMWNEMQNDWNSFAMQSQTMVDNLVEASQPLLESAITTELGIVEDELDYSAETKVAQTKIRVGQNFFRRSVLSAYSGRCCITGLSHPSLLVASHIVPWKSDKDNRLNPRNGLCLSALHDKAFDQGLITITHDYEVKVSSSARKLEKNKFTSEWLLDLDGKKISLPEKFIPSNKFISWHNEHIFLSN</sequence>
<keyword evidence="2" id="KW-0378">Hydrolase</keyword>
<feature type="domain" description="HNH nuclease" evidence="1">
    <location>
        <begin position="158"/>
        <end position="208"/>
    </location>
</feature>
<dbReference type="Pfam" id="PF13391">
    <property type="entry name" value="HNH_2"/>
    <property type="match status" value="1"/>
</dbReference>
<proteinExistence type="predicted"/>
<reference evidence="2" key="1">
    <citation type="submission" date="2020-08" db="EMBL/GenBank/DDBJ databases">
        <title>Novel species isolated from subtropical streams in China.</title>
        <authorList>
            <person name="Lu H."/>
        </authorList>
    </citation>
    <scope>NUCLEOTIDE SEQUENCE</scope>
    <source>
        <strain evidence="2">KACC 12607</strain>
    </source>
</reference>
<gene>
    <name evidence="2" type="ORF">H8K32_10365</name>
</gene>
<keyword evidence="3" id="KW-1185">Reference proteome</keyword>
<accession>A0A923HHG4</accession>
<evidence type="ECO:0000313" key="2">
    <source>
        <dbReference type="EMBL" id="MBC3862503.1"/>
    </source>
</evidence>
<dbReference type="GO" id="GO:0004519">
    <property type="term" value="F:endonuclease activity"/>
    <property type="evidence" value="ECO:0007669"/>
    <property type="project" value="UniProtKB-KW"/>
</dbReference>
<evidence type="ECO:0000259" key="1">
    <source>
        <dbReference type="Pfam" id="PF13391"/>
    </source>
</evidence>
<dbReference type="Proteomes" id="UP000634011">
    <property type="component" value="Unassembled WGS sequence"/>
</dbReference>
<dbReference type="InterPro" id="IPR003615">
    <property type="entry name" value="HNH_nuc"/>
</dbReference>
<dbReference type="EMBL" id="JACOFV010000008">
    <property type="protein sequence ID" value="MBC3862503.1"/>
    <property type="molecule type" value="Genomic_DNA"/>
</dbReference>
<keyword evidence="2" id="KW-0255">Endonuclease</keyword>
<protein>
    <submittedName>
        <fullName evidence="2">HNH endonuclease</fullName>
    </submittedName>
</protein>
<keyword evidence="2" id="KW-0540">Nuclease</keyword>
<organism evidence="2 3">
    <name type="scientific">Undibacterium jejuense</name>
    <dbReference type="NCBI Taxonomy" id="1344949"/>
    <lineage>
        <taxon>Bacteria</taxon>
        <taxon>Pseudomonadati</taxon>
        <taxon>Pseudomonadota</taxon>
        <taxon>Betaproteobacteria</taxon>
        <taxon>Burkholderiales</taxon>
        <taxon>Oxalobacteraceae</taxon>
        <taxon>Undibacterium</taxon>
    </lineage>
</organism>
<name>A0A923HHG4_9BURK</name>
<comment type="caution">
    <text evidence="2">The sequence shown here is derived from an EMBL/GenBank/DDBJ whole genome shotgun (WGS) entry which is preliminary data.</text>
</comment>
<dbReference type="AlphaFoldDB" id="A0A923HHG4"/>
<dbReference type="RefSeq" id="WP_186912422.1">
    <property type="nucleotide sequence ID" value="NZ_JACOFV010000008.1"/>
</dbReference>